<proteinExistence type="predicted"/>
<evidence type="ECO:0000256" key="1">
    <source>
        <dbReference type="ARBA" id="ARBA00023015"/>
    </source>
</evidence>
<accession>A0A9X2VIT7</accession>
<gene>
    <name evidence="4" type="ORF">NZH93_11250</name>
</gene>
<dbReference type="AlphaFoldDB" id="A0A9X2VIT7"/>
<reference evidence="4" key="1">
    <citation type="submission" date="2022-08" db="EMBL/GenBank/DDBJ databases">
        <authorList>
            <person name="Tistechok S."/>
            <person name="Samborskyy M."/>
            <person name="Roman I."/>
        </authorList>
    </citation>
    <scope>NUCLEOTIDE SEQUENCE</scope>
    <source>
        <strain evidence="4">DSM 103496</strain>
    </source>
</reference>
<feature type="transmembrane region" description="Helical" evidence="3">
    <location>
        <begin position="117"/>
        <end position="136"/>
    </location>
</feature>
<evidence type="ECO:0000256" key="3">
    <source>
        <dbReference type="SAM" id="Phobius"/>
    </source>
</evidence>
<dbReference type="Proteomes" id="UP001141259">
    <property type="component" value="Unassembled WGS sequence"/>
</dbReference>
<feature type="transmembrane region" description="Helical" evidence="3">
    <location>
        <begin position="238"/>
        <end position="258"/>
    </location>
</feature>
<keyword evidence="3" id="KW-0812">Transmembrane</keyword>
<evidence type="ECO:0000313" key="5">
    <source>
        <dbReference type="Proteomes" id="UP001141259"/>
    </source>
</evidence>
<evidence type="ECO:0000313" key="4">
    <source>
        <dbReference type="EMBL" id="MCS7477430.1"/>
    </source>
</evidence>
<keyword evidence="3" id="KW-1133">Transmembrane helix</keyword>
<dbReference type="Gene3D" id="1.10.10.1320">
    <property type="entry name" value="Anti-sigma factor, zinc-finger domain"/>
    <property type="match status" value="1"/>
</dbReference>
<evidence type="ECO:0000256" key="2">
    <source>
        <dbReference type="ARBA" id="ARBA00023163"/>
    </source>
</evidence>
<comment type="caution">
    <text evidence="4">The sequence shown here is derived from an EMBL/GenBank/DDBJ whole genome shotgun (WGS) entry which is preliminary data.</text>
</comment>
<organism evidence="4 5">
    <name type="scientific">Umezawaea endophytica</name>
    <dbReference type="NCBI Taxonomy" id="1654476"/>
    <lineage>
        <taxon>Bacteria</taxon>
        <taxon>Bacillati</taxon>
        <taxon>Actinomycetota</taxon>
        <taxon>Actinomycetes</taxon>
        <taxon>Pseudonocardiales</taxon>
        <taxon>Pseudonocardiaceae</taxon>
        <taxon>Umezawaea</taxon>
    </lineage>
</organism>
<feature type="transmembrane region" description="Helical" evidence="3">
    <location>
        <begin position="80"/>
        <end position="105"/>
    </location>
</feature>
<keyword evidence="3" id="KW-0472">Membrane</keyword>
<dbReference type="EMBL" id="JANYMP010000004">
    <property type="protein sequence ID" value="MCS7477430.1"/>
    <property type="molecule type" value="Genomic_DNA"/>
</dbReference>
<feature type="transmembrane region" description="Helical" evidence="3">
    <location>
        <begin position="157"/>
        <end position="176"/>
    </location>
</feature>
<dbReference type="InterPro" id="IPR041916">
    <property type="entry name" value="Anti_sigma_zinc_sf"/>
</dbReference>
<name>A0A9X2VIT7_9PSEU</name>
<keyword evidence="1" id="KW-0805">Transcription regulation</keyword>
<feature type="transmembrane region" description="Helical" evidence="3">
    <location>
        <begin position="182"/>
        <end position="204"/>
    </location>
</feature>
<sequence length="266" mass="28207">MTVEHPSERLVSRYARGEVDIPADEVWAVESHLESCAVCRARLADVVEGSTAALVQAVWTDLEPQLTPKARPRWNPLRGLAGWTTPAMVPWLVMTTAVTLVALLFDRFARSPDNEVSVVLLLAPVLPVLGVAVSWAKALDPMHEIVASTPRAGLYLLLRRTVSVLLVVIPTLLFAGSGTSTALWLLPCLAFTTGTLALGGLVGVTRAAAGLIAVWAAVIIAPSVAMAQPSFALHHNGLPVWGALFVLGALVVAVRRGAYADLGAHR</sequence>
<keyword evidence="2" id="KW-0804">Transcription</keyword>
<keyword evidence="5" id="KW-1185">Reference proteome</keyword>
<dbReference type="RefSeq" id="WP_259622935.1">
    <property type="nucleotide sequence ID" value="NZ_JANYMP010000004.1"/>
</dbReference>
<protein>
    <submittedName>
        <fullName evidence="4">Zf-HC2 domain-containing protein</fullName>
    </submittedName>
</protein>
<feature type="transmembrane region" description="Helical" evidence="3">
    <location>
        <begin position="211"/>
        <end position="232"/>
    </location>
</feature>